<protein>
    <submittedName>
        <fullName evidence="4">Prolyl oligopeptidase family protein</fullName>
    </submittedName>
</protein>
<feature type="compositionally biased region" description="Low complexity" evidence="2">
    <location>
        <begin position="599"/>
        <end position="617"/>
    </location>
</feature>
<proteinExistence type="predicted"/>
<dbReference type="SUPFAM" id="SSF82171">
    <property type="entry name" value="DPP6 N-terminal domain-like"/>
    <property type="match status" value="1"/>
</dbReference>
<dbReference type="GO" id="GO:0006508">
    <property type="term" value="P:proteolysis"/>
    <property type="evidence" value="ECO:0007669"/>
    <property type="project" value="InterPro"/>
</dbReference>
<evidence type="ECO:0000259" key="3">
    <source>
        <dbReference type="Pfam" id="PF00326"/>
    </source>
</evidence>
<dbReference type="PANTHER" id="PTHR42776">
    <property type="entry name" value="SERINE PEPTIDASE S9 FAMILY MEMBER"/>
    <property type="match status" value="1"/>
</dbReference>
<evidence type="ECO:0000313" key="4">
    <source>
        <dbReference type="EMBL" id="AGZ94390.1"/>
    </source>
</evidence>
<dbReference type="SUPFAM" id="SSF53474">
    <property type="entry name" value="alpha/beta-Hydrolases"/>
    <property type="match status" value="1"/>
</dbReference>
<organism evidence="4">
    <name type="scientific">Streptomyces sp. 31A4</name>
    <dbReference type="NCBI Taxonomy" id="1415543"/>
    <lineage>
        <taxon>Bacteria</taxon>
        <taxon>Bacillati</taxon>
        <taxon>Actinomycetota</taxon>
        <taxon>Actinomycetes</taxon>
        <taxon>Kitasatosporales</taxon>
        <taxon>Streptomycetaceae</taxon>
        <taxon>Streptomyces</taxon>
    </lineage>
</organism>
<name>U5YNX8_9ACTN</name>
<feature type="region of interest" description="Disordered" evidence="2">
    <location>
        <begin position="599"/>
        <end position="648"/>
    </location>
</feature>
<sequence>MSPAEVNGPPALSADGRFAAWLSSGTSAPRLVLYDVTERRELRRAHVSAARCRAFTWTYLPGIGLAEADADGTENWALFLVRVDSGTWQALGDGSATRMRIAELSEQRPDTLVVSVDGKAPGHRDYLRISLRTGATTPVLRSSGHAAVYFDRALRPRLAETVLTDGSRALRHLTPAGEDGGGFLDLPHEEALTSRVVRFGGDPERLYMVLADGPDGVHLAELDCRAGRPARLLRSLHRVGHGDFGGILFGQDTEVPDLVQVERARAECVSLTGQWAPAIERLRQDLGTEPTVLERRAGRWLVAAHRPERDVYYAVHDAERGETWPLVRARPDQEPLPVDCTPTAVPLRGGGHAVTYVTRPAGAGGPGPAVLLVHGGPWRRSRWQYAERRAWLAARGCTVIEPNFRGSTGFGPAWINAADRQWGAAMQDDLEDALDWAVAEGLADPDRIALLGGSYGGYAVLQLAATTRRALACVIATSPLTDLVRFLEEPPDFWRSAAPMLHRRIGDPADPAQRAALEAASPVNRPEGFACPVLLVHGATDSRVPADMATRMFLALARADRDAVLGLFPDEGHEVVTAGNRAALQELLDRYLTEWLGPADAPGRTGTPTGGPAADTTLKLFESPRAARRKAARTPNPGAHDGHSPDGQ</sequence>
<keyword evidence="1" id="KW-0378">Hydrolase</keyword>
<dbReference type="Gene3D" id="3.40.50.1820">
    <property type="entry name" value="alpha/beta hydrolase"/>
    <property type="match status" value="1"/>
</dbReference>
<evidence type="ECO:0000256" key="1">
    <source>
        <dbReference type="ARBA" id="ARBA00022801"/>
    </source>
</evidence>
<dbReference type="AlphaFoldDB" id="U5YNX8"/>
<feature type="domain" description="Peptidase S9 prolyl oligopeptidase catalytic" evidence="3">
    <location>
        <begin position="383"/>
        <end position="597"/>
    </location>
</feature>
<dbReference type="GO" id="GO:0004252">
    <property type="term" value="F:serine-type endopeptidase activity"/>
    <property type="evidence" value="ECO:0007669"/>
    <property type="project" value="TreeGrafter"/>
</dbReference>
<evidence type="ECO:0000256" key="2">
    <source>
        <dbReference type="SAM" id="MobiDB-lite"/>
    </source>
</evidence>
<reference evidence="4" key="1">
    <citation type="journal article" date="2013" name="Proc. Natl. Acad. Sci. U.S.A.">
        <title>Diversity and abundance of phosphonate biosynthetic genes in nature.</title>
        <authorList>
            <person name="Yu X."/>
            <person name="Doroghazi J.R."/>
            <person name="Janga S.C."/>
            <person name="Zhang J.K."/>
            <person name="Circello B."/>
            <person name="Griffin B.M."/>
            <person name="Labeda D.P."/>
            <person name="Metcalf W.W."/>
        </authorList>
    </citation>
    <scope>NUCLEOTIDE SEQUENCE</scope>
    <source>
        <strain evidence="4">31A4</strain>
    </source>
</reference>
<dbReference type="InterPro" id="IPR001375">
    <property type="entry name" value="Peptidase_S9_cat"/>
</dbReference>
<dbReference type="InterPro" id="IPR029058">
    <property type="entry name" value="AB_hydrolase_fold"/>
</dbReference>
<dbReference type="Pfam" id="PF00326">
    <property type="entry name" value="Peptidase_S9"/>
    <property type="match status" value="1"/>
</dbReference>
<accession>U5YNX8</accession>
<dbReference type="PANTHER" id="PTHR42776:SF27">
    <property type="entry name" value="DIPEPTIDYL PEPTIDASE FAMILY MEMBER 6"/>
    <property type="match status" value="1"/>
</dbReference>
<dbReference type="EMBL" id="KF386877">
    <property type="protein sequence ID" value="AGZ94390.1"/>
    <property type="molecule type" value="Genomic_DNA"/>
</dbReference>